<evidence type="ECO:0000256" key="2">
    <source>
        <dbReference type="ARBA" id="ARBA00023242"/>
    </source>
</evidence>
<dbReference type="SUPFAM" id="SSF49899">
    <property type="entry name" value="Concanavalin A-like lectins/glucanases"/>
    <property type="match status" value="1"/>
</dbReference>
<feature type="region of interest" description="Disordered" evidence="4">
    <location>
        <begin position="494"/>
        <end position="634"/>
    </location>
</feature>
<dbReference type="Proteomes" id="UP000076154">
    <property type="component" value="Unassembled WGS sequence"/>
</dbReference>
<organism evidence="6 7">
    <name type="scientific">Hypsizygus marmoreus</name>
    <name type="common">White beech mushroom</name>
    <name type="synonym">Agaricus marmoreus</name>
    <dbReference type="NCBI Taxonomy" id="39966"/>
    <lineage>
        <taxon>Eukaryota</taxon>
        <taxon>Fungi</taxon>
        <taxon>Dikarya</taxon>
        <taxon>Basidiomycota</taxon>
        <taxon>Agaricomycotina</taxon>
        <taxon>Agaricomycetes</taxon>
        <taxon>Agaricomycetidae</taxon>
        <taxon>Agaricales</taxon>
        <taxon>Tricholomatineae</taxon>
        <taxon>Lyophyllaceae</taxon>
        <taxon>Hypsizygus</taxon>
    </lineage>
</organism>
<feature type="domain" description="B30.2/SPRY" evidence="5">
    <location>
        <begin position="117"/>
        <end position="318"/>
    </location>
</feature>
<dbReference type="PANTHER" id="PTHR10598">
    <property type="entry name" value="SET1/ASH2 HISTONE METHYLTRANSFERASE COMPLEX SUBUNIT ASH2"/>
    <property type="match status" value="1"/>
</dbReference>
<feature type="compositionally biased region" description="Polar residues" evidence="4">
    <location>
        <begin position="22"/>
        <end position="37"/>
    </location>
</feature>
<feature type="compositionally biased region" description="Polar residues" evidence="4">
    <location>
        <begin position="603"/>
        <end position="626"/>
    </location>
</feature>
<dbReference type="SMART" id="SM00449">
    <property type="entry name" value="SPRY"/>
    <property type="match status" value="1"/>
</dbReference>
<keyword evidence="2" id="KW-0539">Nucleus</keyword>
<dbReference type="InParanoid" id="A0A369JXA5"/>
<gene>
    <name evidence="6" type="primary">ash2</name>
    <name evidence="6" type="ORF">Hypma_008732</name>
</gene>
<dbReference type="FunCoup" id="A0A369JXA5">
    <property type="interactions" value="433"/>
</dbReference>
<feature type="compositionally biased region" description="Low complexity" evidence="4">
    <location>
        <begin position="47"/>
        <end position="65"/>
    </location>
</feature>
<evidence type="ECO:0000256" key="1">
    <source>
        <dbReference type="ARBA" id="ARBA00004123"/>
    </source>
</evidence>
<dbReference type="Pfam" id="PF00622">
    <property type="entry name" value="SPRY"/>
    <property type="match status" value="1"/>
</dbReference>
<dbReference type="InterPro" id="IPR001870">
    <property type="entry name" value="B30.2/SPRY"/>
</dbReference>
<keyword evidence="7" id="KW-1185">Reference proteome</keyword>
<reference evidence="6" key="1">
    <citation type="submission" date="2018-04" db="EMBL/GenBank/DDBJ databases">
        <title>Whole genome sequencing of Hypsizygus marmoreus.</title>
        <authorList>
            <person name="Choi I.-G."/>
            <person name="Min B."/>
            <person name="Kim J.-G."/>
            <person name="Kim S."/>
            <person name="Oh Y.-L."/>
            <person name="Kong W.-S."/>
            <person name="Park H."/>
            <person name="Jeong J."/>
            <person name="Song E.-S."/>
        </authorList>
    </citation>
    <scope>NUCLEOTIDE SEQUENCE [LARGE SCALE GENOMIC DNA]</scope>
    <source>
        <strain evidence="6">51987-8</strain>
    </source>
</reference>
<comment type="similarity">
    <text evidence="3">Belongs to the cclA family.</text>
</comment>
<dbReference type="InterPro" id="IPR043136">
    <property type="entry name" value="B30.2/SPRY_sf"/>
</dbReference>
<proteinExistence type="inferred from homology"/>
<accession>A0A369JXA5</accession>
<dbReference type="Gene3D" id="2.60.120.920">
    <property type="match status" value="1"/>
</dbReference>
<dbReference type="STRING" id="39966.A0A369JXA5"/>
<protein>
    <submittedName>
        <fullName evidence="6">Set1 complex component ash2</fullName>
    </submittedName>
</protein>
<comment type="subcellular location">
    <subcellularLocation>
        <location evidence="1">Nucleus</location>
    </subcellularLocation>
</comment>
<dbReference type="AlphaFoldDB" id="A0A369JXA5"/>
<feature type="region of interest" description="Disordered" evidence="4">
    <location>
        <begin position="1"/>
        <end position="68"/>
    </location>
</feature>
<name>A0A369JXA5_HYPMA</name>
<comment type="caution">
    <text evidence="6">The sequence shown here is derived from an EMBL/GenBank/DDBJ whole genome shotgun (WGS) entry which is preliminary data.</text>
</comment>
<evidence type="ECO:0000256" key="3">
    <source>
        <dbReference type="ARBA" id="ARBA00038149"/>
    </source>
</evidence>
<dbReference type="PANTHER" id="PTHR10598:SF0">
    <property type="entry name" value="SET1_ASH2 HISTONE METHYLTRANSFERASE COMPLEX SUBUNIT ASH2"/>
    <property type="match status" value="1"/>
</dbReference>
<dbReference type="InterPro" id="IPR013320">
    <property type="entry name" value="ConA-like_dom_sf"/>
</dbReference>
<evidence type="ECO:0000259" key="5">
    <source>
        <dbReference type="PROSITE" id="PS50188"/>
    </source>
</evidence>
<dbReference type="OrthoDB" id="10266026at2759"/>
<feature type="compositionally biased region" description="Low complexity" evidence="4">
    <location>
        <begin position="314"/>
        <end position="327"/>
    </location>
</feature>
<dbReference type="InterPro" id="IPR003877">
    <property type="entry name" value="SPRY_dom"/>
</dbReference>
<evidence type="ECO:0000313" key="6">
    <source>
        <dbReference type="EMBL" id="RDB24283.1"/>
    </source>
</evidence>
<dbReference type="GO" id="GO:0000976">
    <property type="term" value="F:transcription cis-regulatory region binding"/>
    <property type="evidence" value="ECO:0007669"/>
    <property type="project" value="TreeGrafter"/>
</dbReference>
<dbReference type="CDD" id="cd12872">
    <property type="entry name" value="SPRY_Ash2"/>
    <property type="match status" value="1"/>
</dbReference>
<evidence type="ECO:0000256" key="4">
    <source>
        <dbReference type="SAM" id="MobiDB-lite"/>
    </source>
</evidence>
<dbReference type="GO" id="GO:0048188">
    <property type="term" value="C:Set1C/COMPASS complex"/>
    <property type="evidence" value="ECO:0007669"/>
    <property type="project" value="InterPro"/>
</dbReference>
<dbReference type="EMBL" id="LUEZ02000045">
    <property type="protein sequence ID" value="RDB24283.1"/>
    <property type="molecule type" value="Genomic_DNA"/>
</dbReference>
<feature type="region of interest" description="Disordered" evidence="4">
    <location>
        <begin position="311"/>
        <end position="342"/>
    </location>
</feature>
<feature type="region of interest" description="Disordered" evidence="4">
    <location>
        <begin position="383"/>
        <end position="402"/>
    </location>
</feature>
<dbReference type="InterPro" id="IPR037353">
    <property type="entry name" value="ASH2"/>
</dbReference>
<evidence type="ECO:0000313" key="7">
    <source>
        <dbReference type="Proteomes" id="UP000076154"/>
    </source>
</evidence>
<sequence length="634" mass="69491">MLAEGSSPPPPEQYTDDVLVQENLSVPVPTQLSTLLHQQGRKRKRAPVAASSPAPSDPGSASGNPTELISSRADLSSRPQLSISRGPVFVPTAEGSEYYKTDLIGVNRVGFRYVPAGINPPGYTQPCRTIESNPTTFRVSWEDRSPFITVTKDGLGLQGGTGFRSARCNAPIVEGRWYMEVKVVHGGGEHLVDGRREGSHVRLGWGRREAPLNGPVGLDGYSYGYRDKTGDKVTLSRPRPYGRPFGTGDVIGMYISLPPRREANKKDPLDPAHIKRERIPIDLKGQEVFEILEYPQSKEMTSLMDYSGKSTNFSSVPSAPKKSAAGKLPERGGPMNTTKSNAAPLRSLPTLADSRIAFFVNGECQGVAFQDIYDYLQLRQSDTSRKAKEKKRTREGVKEHRENPFNDGTLGYYPFISLFNDACVRLNPGPDFDFPPPPDIDALLTGKPSEATERNWRPTCERYSEFMAEQWALDALEEEEARADASRAAAAEKVEAAKRAERNKKRQQAEARKRAKLAVAEQQRATPAIDDDRFSPMSAMVGFGQPSPLRHGTIYDAGEGSVDHSYSPAPTFISNGDFQGGQSGYNSDAMEPDEIGEDHGSAVRSSSYLTLPQSTHSASRSPQESASLDLPRPE</sequence>
<dbReference type="PROSITE" id="PS50188">
    <property type="entry name" value="B302_SPRY"/>
    <property type="match status" value="1"/>
</dbReference>